<accession>A0A9D1PH32</accession>
<feature type="transmembrane region" description="Helical" evidence="1">
    <location>
        <begin position="56"/>
        <end position="75"/>
    </location>
</feature>
<keyword evidence="1" id="KW-0472">Membrane</keyword>
<name>A0A9D1PH32_9FIRM</name>
<protein>
    <submittedName>
        <fullName evidence="2">Arsenic efflux protein</fullName>
    </submittedName>
</protein>
<evidence type="ECO:0000256" key="1">
    <source>
        <dbReference type="SAM" id="Phobius"/>
    </source>
</evidence>
<dbReference type="EMBL" id="DXIE01000014">
    <property type="protein sequence ID" value="HIV61550.1"/>
    <property type="molecule type" value="Genomic_DNA"/>
</dbReference>
<reference evidence="2" key="1">
    <citation type="journal article" date="2021" name="PeerJ">
        <title>Extensive microbial diversity within the chicken gut microbiome revealed by metagenomics and culture.</title>
        <authorList>
            <person name="Gilroy R."/>
            <person name="Ravi A."/>
            <person name="Getino M."/>
            <person name="Pursley I."/>
            <person name="Horton D.L."/>
            <person name="Alikhan N.F."/>
            <person name="Baker D."/>
            <person name="Gharbi K."/>
            <person name="Hall N."/>
            <person name="Watson M."/>
            <person name="Adriaenssens E.M."/>
            <person name="Foster-Nyarko E."/>
            <person name="Jarju S."/>
            <person name="Secka A."/>
            <person name="Antonio M."/>
            <person name="Oren A."/>
            <person name="Chaudhuri R.R."/>
            <person name="La Ragione R."/>
            <person name="Hildebrand F."/>
            <person name="Pallen M.J."/>
        </authorList>
    </citation>
    <scope>NUCLEOTIDE SEQUENCE</scope>
    <source>
        <strain evidence="2">CHK193-4272</strain>
    </source>
</reference>
<comment type="caution">
    <text evidence="2">The sequence shown here is derived from an EMBL/GenBank/DDBJ whole genome shotgun (WGS) entry which is preliminary data.</text>
</comment>
<feature type="transmembrane region" description="Helical" evidence="1">
    <location>
        <begin position="111"/>
        <end position="133"/>
    </location>
</feature>
<keyword evidence="1" id="KW-0812">Transmembrane</keyword>
<feature type="transmembrane region" description="Helical" evidence="1">
    <location>
        <begin position="168"/>
        <end position="186"/>
    </location>
</feature>
<evidence type="ECO:0000313" key="2">
    <source>
        <dbReference type="EMBL" id="HIV61550.1"/>
    </source>
</evidence>
<dbReference type="Pfam" id="PF11449">
    <property type="entry name" value="ArsP_2"/>
    <property type="match status" value="2"/>
</dbReference>
<feature type="transmembrane region" description="Helical" evidence="1">
    <location>
        <begin position="235"/>
        <end position="254"/>
    </location>
</feature>
<proteinExistence type="predicted"/>
<dbReference type="NCBIfam" id="NF037962">
    <property type="entry name" value="arsenic_eff"/>
    <property type="match status" value="1"/>
</dbReference>
<organism evidence="2 3">
    <name type="scientific">Candidatus Butyricicoccus avistercoris</name>
    <dbReference type="NCBI Taxonomy" id="2838518"/>
    <lineage>
        <taxon>Bacteria</taxon>
        <taxon>Bacillati</taxon>
        <taxon>Bacillota</taxon>
        <taxon>Clostridia</taxon>
        <taxon>Eubacteriales</taxon>
        <taxon>Butyricicoccaceae</taxon>
        <taxon>Butyricicoccus</taxon>
    </lineage>
</organism>
<gene>
    <name evidence="2" type="ORF">H9746_01675</name>
</gene>
<keyword evidence="1" id="KW-1133">Transmembrane helix</keyword>
<reference evidence="2" key="2">
    <citation type="submission" date="2021-04" db="EMBL/GenBank/DDBJ databases">
        <authorList>
            <person name="Gilroy R."/>
        </authorList>
    </citation>
    <scope>NUCLEOTIDE SEQUENCE</scope>
    <source>
        <strain evidence="2">CHK193-4272</strain>
    </source>
</reference>
<sequence>MHEIIHELIHAVTHSLEHVLQSVPILFIVYSILYFMEHKMRSAPNLIEKTQRVGPVIGALAGSIPQCGFSAAASALFAEGFLAPATLVAVFLATSDEAVPLLLSGGASHDAIALLIIKIIIAVIGGYFLHFTFLKPKNKNSTPVNMDISHHGHNCCGSSPFSAIVLRTLKTCAFLLLIMVIIHIAVEYAGEDRIAALMLGGSVIQPVICAFIGLIPSCAISVLFSQLYMSGVISFGSMIAGLSTGAGFGYMILLREKSSRKRALPVIIATWSVAAISGIICQILIK</sequence>
<feature type="transmembrane region" description="Helical" evidence="1">
    <location>
        <begin position="207"/>
        <end position="229"/>
    </location>
</feature>
<dbReference type="Proteomes" id="UP000886808">
    <property type="component" value="Unassembled WGS sequence"/>
</dbReference>
<dbReference type="InterPro" id="IPR021552">
    <property type="entry name" value="ArsP_2"/>
</dbReference>
<evidence type="ECO:0000313" key="3">
    <source>
        <dbReference type="Proteomes" id="UP000886808"/>
    </source>
</evidence>
<feature type="transmembrane region" description="Helical" evidence="1">
    <location>
        <begin position="266"/>
        <end position="285"/>
    </location>
</feature>
<feature type="transmembrane region" description="Helical" evidence="1">
    <location>
        <begin position="18"/>
        <end position="36"/>
    </location>
</feature>
<dbReference type="AlphaFoldDB" id="A0A9D1PH32"/>